<reference evidence="1 2" key="1">
    <citation type="journal article" date="2021" name="Plant Biotechnol. J.">
        <title>Multi-omics assisted identification of the key and species-specific regulatory components of drought-tolerant mechanisms in Gossypium stocksii.</title>
        <authorList>
            <person name="Yu D."/>
            <person name="Ke L."/>
            <person name="Zhang D."/>
            <person name="Wu Y."/>
            <person name="Sun Y."/>
            <person name="Mei J."/>
            <person name="Sun J."/>
            <person name="Sun Y."/>
        </authorList>
    </citation>
    <scope>NUCLEOTIDE SEQUENCE [LARGE SCALE GENOMIC DNA]</scope>
    <source>
        <strain evidence="2">cv. E1</strain>
        <tissue evidence="1">Leaf</tissue>
    </source>
</reference>
<protein>
    <submittedName>
        <fullName evidence="1">Uncharacterized protein</fullName>
    </submittedName>
</protein>
<proteinExistence type="predicted"/>
<dbReference type="Proteomes" id="UP000828251">
    <property type="component" value="Unassembled WGS sequence"/>
</dbReference>
<comment type="caution">
    <text evidence="1">The sequence shown here is derived from an EMBL/GenBank/DDBJ whole genome shotgun (WGS) entry which is preliminary data.</text>
</comment>
<sequence length="81" mass="8989">GYERGEIDKVDKSSLVCLNFQCSSHDTEGCPDWWEECYVPSPKSEANGTSSDQERHLPLALQLLLVEVEGGLCKCYYCNGG</sequence>
<evidence type="ECO:0000313" key="2">
    <source>
        <dbReference type="Proteomes" id="UP000828251"/>
    </source>
</evidence>
<evidence type="ECO:0000313" key="1">
    <source>
        <dbReference type="EMBL" id="KAH1063874.1"/>
    </source>
</evidence>
<name>A0A9D3UYQ2_9ROSI</name>
<accession>A0A9D3UYQ2</accession>
<organism evidence="1 2">
    <name type="scientific">Gossypium stocksii</name>
    <dbReference type="NCBI Taxonomy" id="47602"/>
    <lineage>
        <taxon>Eukaryota</taxon>
        <taxon>Viridiplantae</taxon>
        <taxon>Streptophyta</taxon>
        <taxon>Embryophyta</taxon>
        <taxon>Tracheophyta</taxon>
        <taxon>Spermatophyta</taxon>
        <taxon>Magnoliopsida</taxon>
        <taxon>eudicotyledons</taxon>
        <taxon>Gunneridae</taxon>
        <taxon>Pentapetalae</taxon>
        <taxon>rosids</taxon>
        <taxon>malvids</taxon>
        <taxon>Malvales</taxon>
        <taxon>Malvaceae</taxon>
        <taxon>Malvoideae</taxon>
        <taxon>Gossypium</taxon>
    </lineage>
</organism>
<feature type="non-terminal residue" evidence="1">
    <location>
        <position position="1"/>
    </location>
</feature>
<gene>
    <name evidence="1" type="ORF">J1N35_028861</name>
</gene>
<keyword evidence="2" id="KW-1185">Reference proteome</keyword>
<dbReference type="EMBL" id="JAIQCV010000009">
    <property type="protein sequence ID" value="KAH1063874.1"/>
    <property type="molecule type" value="Genomic_DNA"/>
</dbReference>
<dbReference type="AlphaFoldDB" id="A0A9D3UYQ2"/>